<evidence type="ECO:0000256" key="5">
    <source>
        <dbReference type="ARBA" id="ARBA00011738"/>
    </source>
</evidence>
<evidence type="ECO:0000256" key="10">
    <source>
        <dbReference type="ARBA" id="ARBA00023002"/>
    </source>
</evidence>
<feature type="binding site" evidence="14">
    <location>
        <position position="229"/>
    </location>
    <ligand>
        <name>Mg(2+)</name>
        <dbReference type="ChEBI" id="CHEBI:18420"/>
    </ligand>
</feature>
<dbReference type="PROSITE" id="PS00470">
    <property type="entry name" value="IDH_IMDH"/>
    <property type="match status" value="1"/>
</dbReference>
<keyword evidence="14" id="KW-0963">Cytoplasm</keyword>
<proteinExistence type="inferred from homology"/>
<feature type="binding site" evidence="14">
    <location>
        <position position="101"/>
    </location>
    <ligand>
        <name>substrate</name>
    </ligand>
</feature>
<dbReference type="FunFam" id="3.40.718.10:FF:000006">
    <property type="entry name" value="3-isopropylmalate dehydrogenase"/>
    <property type="match status" value="1"/>
</dbReference>
<feature type="binding site" evidence="14">
    <location>
        <position position="111"/>
    </location>
    <ligand>
        <name>substrate</name>
    </ligand>
</feature>
<feature type="binding site" evidence="14">
    <location>
        <position position="257"/>
    </location>
    <ligand>
        <name>Mg(2+)</name>
        <dbReference type="ChEBI" id="CHEBI:18420"/>
    </ligand>
</feature>
<dbReference type="InterPro" id="IPR019818">
    <property type="entry name" value="IsoCit/isopropylmalate_DH_CS"/>
</dbReference>
<evidence type="ECO:0000256" key="2">
    <source>
        <dbReference type="ARBA" id="ARBA00001936"/>
    </source>
</evidence>
<dbReference type="STRING" id="293.GCA_000988015_01863"/>
<feature type="site" description="Important for catalysis" evidence="14">
    <location>
        <position position="197"/>
    </location>
</feature>
<comment type="pathway">
    <text evidence="3 14 15">Amino-acid biosynthesis; L-leucine biosynthesis; L-leucine from 3-methyl-2-oxobutanoate: step 3/4.</text>
</comment>
<reference evidence="17 18" key="1">
    <citation type="submission" date="2017-06" db="EMBL/GenBank/DDBJ databases">
        <title>Biodegradation of gentamicin by bacterial consortia AMQD4 in synthetic medium and raw gentamicin sewage.</title>
        <authorList>
            <person name="Chang H."/>
            <person name="Feng Y."/>
            <person name="Li Z."/>
            <person name="Xue J."/>
            <person name="Cheng D."/>
        </authorList>
    </citation>
    <scope>NUCLEOTIDE SEQUENCE [LARGE SCALE GENOMIC DNA]</scope>
    <source>
        <strain evidence="17 18">BZC3</strain>
    </source>
</reference>
<dbReference type="NCBIfam" id="TIGR00169">
    <property type="entry name" value="leuB"/>
    <property type="match status" value="1"/>
</dbReference>
<feature type="site" description="Important for catalysis" evidence="14">
    <location>
        <position position="146"/>
    </location>
</feature>
<reference evidence="17 18" key="2">
    <citation type="submission" date="2017-06" db="EMBL/GenBank/DDBJ databases">
        <authorList>
            <person name="Kim H.J."/>
            <person name="Triplett B.A."/>
        </authorList>
    </citation>
    <scope>NUCLEOTIDE SEQUENCE [LARGE SCALE GENOMIC DNA]</scope>
    <source>
        <strain evidence="17 18">BZC3</strain>
    </source>
</reference>
<dbReference type="Proteomes" id="UP000197024">
    <property type="component" value="Chromosome"/>
</dbReference>
<dbReference type="EC" id="1.1.1.85" evidence="14"/>
<comment type="function">
    <text evidence="14 15">Catalyzes the oxidation of 3-carboxy-2-hydroxy-4-methylpentanoate (3-isopropylmalate) to 3-carboxy-4-methyl-2-oxopentanoate. The product decarboxylates to 4-methyl-2 oxopentanoate.</text>
</comment>
<keyword evidence="8 14" id="KW-0479">Metal-binding</keyword>
<dbReference type="GO" id="GO:0005829">
    <property type="term" value="C:cytosol"/>
    <property type="evidence" value="ECO:0007669"/>
    <property type="project" value="TreeGrafter"/>
</dbReference>
<feature type="binding site" evidence="14">
    <location>
        <position position="253"/>
    </location>
    <ligand>
        <name>Mg(2+)</name>
        <dbReference type="ChEBI" id="CHEBI:18420"/>
    </ligand>
</feature>
<feature type="binding site" evidence="14">
    <location>
        <begin position="292"/>
        <end position="304"/>
    </location>
    <ligand>
        <name>NAD(+)</name>
        <dbReference type="ChEBI" id="CHEBI:57540"/>
    </ligand>
</feature>
<dbReference type="UniPathway" id="UPA00048">
    <property type="reaction ID" value="UER00072"/>
</dbReference>
<dbReference type="InterPro" id="IPR004429">
    <property type="entry name" value="Isopropylmalate_DH"/>
</dbReference>
<keyword evidence="7 14" id="KW-0028">Amino-acid biosynthesis</keyword>
<dbReference type="AlphaFoldDB" id="A0A1Z3LUS2"/>
<feature type="binding site" evidence="14">
    <location>
        <position position="139"/>
    </location>
    <ligand>
        <name>substrate</name>
    </ligand>
</feature>
<dbReference type="Pfam" id="PF00180">
    <property type="entry name" value="Iso_dh"/>
    <property type="match status" value="1"/>
</dbReference>
<dbReference type="GO" id="GO:0003862">
    <property type="term" value="F:3-isopropylmalate dehydrogenase activity"/>
    <property type="evidence" value="ECO:0007669"/>
    <property type="project" value="UniProtKB-UniRule"/>
</dbReference>
<name>A0A1Z3LUS2_BREDI</name>
<dbReference type="GO" id="GO:0000287">
    <property type="term" value="F:magnesium ion binding"/>
    <property type="evidence" value="ECO:0007669"/>
    <property type="project" value="InterPro"/>
</dbReference>
<evidence type="ECO:0000256" key="9">
    <source>
        <dbReference type="ARBA" id="ARBA00022842"/>
    </source>
</evidence>
<evidence type="ECO:0000256" key="14">
    <source>
        <dbReference type="HAMAP-Rule" id="MF_01033"/>
    </source>
</evidence>
<organism evidence="17 18">
    <name type="scientific">Brevundimonas diminuta</name>
    <name type="common">Pseudomonas diminuta</name>
    <dbReference type="NCBI Taxonomy" id="293"/>
    <lineage>
        <taxon>Bacteria</taxon>
        <taxon>Pseudomonadati</taxon>
        <taxon>Pseudomonadota</taxon>
        <taxon>Alphaproteobacteria</taxon>
        <taxon>Caulobacterales</taxon>
        <taxon>Caulobacteraceae</taxon>
        <taxon>Brevundimonas</taxon>
    </lineage>
</organism>
<evidence type="ECO:0000256" key="13">
    <source>
        <dbReference type="ARBA" id="ARBA00023304"/>
    </source>
</evidence>
<comment type="subcellular location">
    <subcellularLocation>
        <location evidence="14">Cytoplasm</location>
    </subcellularLocation>
</comment>
<protein>
    <recommendedName>
        <fullName evidence="14">3-isopropylmalate dehydrogenase</fullName>
        <ecNumber evidence="14">1.1.1.85</ecNumber>
    </recommendedName>
    <alternativeName>
        <fullName evidence="14">3-IPM-DH</fullName>
    </alternativeName>
    <alternativeName>
        <fullName evidence="14">Beta-IPM dehydrogenase</fullName>
        <shortName evidence="14">IMDH</shortName>
    </alternativeName>
</protein>
<evidence type="ECO:0000256" key="3">
    <source>
        <dbReference type="ARBA" id="ARBA00004762"/>
    </source>
</evidence>
<dbReference type="InterPro" id="IPR024084">
    <property type="entry name" value="IsoPropMal-DH-like_dom"/>
</dbReference>
<evidence type="ECO:0000256" key="12">
    <source>
        <dbReference type="ARBA" id="ARBA00023211"/>
    </source>
</evidence>
<comment type="cofactor">
    <cofactor evidence="14 15">
        <name>Mg(2+)</name>
        <dbReference type="ChEBI" id="CHEBI:18420"/>
    </cofactor>
    <cofactor evidence="14 15">
        <name>Mn(2+)</name>
        <dbReference type="ChEBI" id="CHEBI:29035"/>
    </cofactor>
    <text evidence="14 15">Binds 1 Mg(2+) or Mn(2+) ion per subunit.</text>
</comment>
<keyword evidence="10 14" id="KW-0560">Oxidoreductase</keyword>
<dbReference type="Gene3D" id="3.40.718.10">
    <property type="entry name" value="Isopropylmalate Dehydrogenase"/>
    <property type="match status" value="1"/>
</dbReference>
<keyword evidence="13 14" id="KW-0100">Branched-chain amino acid biosynthesis</keyword>
<dbReference type="PANTHER" id="PTHR42979:SF1">
    <property type="entry name" value="3-ISOPROPYLMALATE DEHYDROGENASE"/>
    <property type="match status" value="1"/>
</dbReference>
<keyword evidence="12 14" id="KW-0464">Manganese</keyword>
<evidence type="ECO:0000259" key="16">
    <source>
        <dbReference type="SMART" id="SM01329"/>
    </source>
</evidence>
<keyword evidence="6 14" id="KW-0432">Leucine biosynthesis</keyword>
<feature type="binding site" evidence="14">
    <location>
        <position position="229"/>
    </location>
    <ligand>
        <name>substrate</name>
    </ligand>
</feature>
<comment type="subunit">
    <text evidence="5 14 15">Homodimer.</text>
</comment>
<evidence type="ECO:0000256" key="7">
    <source>
        <dbReference type="ARBA" id="ARBA00022605"/>
    </source>
</evidence>
<evidence type="ECO:0000313" key="17">
    <source>
        <dbReference type="EMBL" id="ASD25899.1"/>
    </source>
</evidence>
<comment type="similarity">
    <text evidence="4 14">Belongs to the isocitrate and isopropylmalate dehydrogenases family. LeuB type 1 subfamily.</text>
</comment>
<evidence type="ECO:0000256" key="15">
    <source>
        <dbReference type="RuleBase" id="RU004445"/>
    </source>
</evidence>
<dbReference type="SMART" id="SM01329">
    <property type="entry name" value="Iso_dh"/>
    <property type="match status" value="1"/>
</dbReference>
<dbReference type="SUPFAM" id="SSF53659">
    <property type="entry name" value="Isocitrate/Isopropylmalate dehydrogenase-like"/>
    <property type="match status" value="1"/>
</dbReference>
<comment type="cofactor">
    <cofactor evidence="2">
        <name>Mn(2+)</name>
        <dbReference type="ChEBI" id="CHEBI:29035"/>
    </cofactor>
</comment>
<keyword evidence="11 14" id="KW-0520">NAD</keyword>
<dbReference type="PANTHER" id="PTHR42979">
    <property type="entry name" value="3-ISOPROPYLMALATE DEHYDROGENASE"/>
    <property type="match status" value="1"/>
</dbReference>
<gene>
    <name evidence="14 17" type="primary">leuB</name>
    <name evidence="17" type="ORF">CD943_02715</name>
</gene>
<dbReference type="EMBL" id="CP021995">
    <property type="protein sequence ID" value="ASD25899.1"/>
    <property type="molecule type" value="Genomic_DNA"/>
</dbReference>
<feature type="domain" description="Isopropylmalate dehydrogenase-like" evidence="16">
    <location>
        <begin position="10"/>
        <end position="363"/>
    </location>
</feature>
<evidence type="ECO:0000313" key="18">
    <source>
        <dbReference type="Proteomes" id="UP000197024"/>
    </source>
</evidence>
<evidence type="ECO:0000256" key="4">
    <source>
        <dbReference type="ARBA" id="ARBA00008319"/>
    </source>
</evidence>
<feature type="binding site" evidence="14">
    <location>
        <begin position="81"/>
        <end position="94"/>
    </location>
    <ligand>
        <name>NAD(+)</name>
        <dbReference type="ChEBI" id="CHEBI:57540"/>
    </ligand>
</feature>
<evidence type="ECO:0000256" key="8">
    <source>
        <dbReference type="ARBA" id="ARBA00022723"/>
    </source>
</evidence>
<evidence type="ECO:0000256" key="1">
    <source>
        <dbReference type="ARBA" id="ARBA00000624"/>
    </source>
</evidence>
<evidence type="ECO:0000256" key="6">
    <source>
        <dbReference type="ARBA" id="ARBA00022430"/>
    </source>
</evidence>
<keyword evidence="9 14" id="KW-0460">Magnesium</keyword>
<accession>A0A1Z3LUS2</accession>
<dbReference type="GO" id="GO:0051287">
    <property type="term" value="F:NAD binding"/>
    <property type="evidence" value="ECO:0007669"/>
    <property type="project" value="InterPro"/>
</dbReference>
<dbReference type="GO" id="GO:0009098">
    <property type="term" value="P:L-leucine biosynthetic process"/>
    <property type="evidence" value="ECO:0007669"/>
    <property type="project" value="UniProtKB-UniRule"/>
</dbReference>
<comment type="catalytic activity">
    <reaction evidence="1 14 15">
        <text>(2R,3S)-3-isopropylmalate + NAD(+) = 4-methyl-2-oxopentanoate + CO2 + NADH</text>
        <dbReference type="Rhea" id="RHEA:32271"/>
        <dbReference type="ChEBI" id="CHEBI:16526"/>
        <dbReference type="ChEBI" id="CHEBI:17865"/>
        <dbReference type="ChEBI" id="CHEBI:35121"/>
        <dbReference type="ChEBI" id="CHEBI:57540"/>
        <dbReference type="ChEBI" id="CHEBI:57945"/>
        <dbReference type="EC" id="1.1.1.85"/>
    </reaction>
</comment>
<evidence type="ECO:0000256" key="11">
    <source>
        <dbReference type="ARBA" id="ARBA00023027"/>
    </source>
</evidence>
<sequence length="372" mass="39603">MAAASDRPFKLLVLPGDGIGPEIIRETLRVVDWARNAGLRIELSEALAGGASIDAVGAPIAEDVVQQALASDAVLFGAVGGPKWDHLPRAQRPEMGILRLRQALDLYANLRPAVCFDELLDASALKPELIRGLDILIVREATAGVYFSLPRANEVAPDGQRRAYDTQAYTEAEIARVCRTAFELARTRKRRVCSVDKANVMETGALWRAVASEVAADYPDVELSHMYADNCAMQLVRRPDQFDVIVTDNLFGDILSDAAAALTGSLGLLPSASLSGVGQGGRSRGLYEPIHGSAPDIAGQGVANPIATILSFALCLRWSFDRADLADALERAVRQVVSSGVRTPDIAEAGVASVSTLQMTDAVLAALDAQFA</sequence>
<dbReference type="RefSeq" id="WP_088410024.1">
    <property type="nucleotide sequence ID" value="NZ_CP021995.1"/>
</dbReference>
<dbReference type="HAMAP" id="MF_01033">
    <property type="entry name" value="LeuB_type1"/>
    <property type="match status" value="1"/>
</dbReference>